<proteinExistence type="inferred from homology"/>
<evidence type="ECO:0000259" key="3">
    <source>
        <dbReference type="Pfam" id="PF01557"/>
    </source>
</evidence>
<dbReference type="GO" id="GO:0019752">
    <property type="term" value="P:carboxylic acid metabolic process"/>
    <property type="evidence" value="ECO:0007669"/>
    <property type="project" value="UniProtKB-ARBA"/>
</dbReference>
<dbReference type="InterPro" id="IPR011234">
    <property type="entry name" value="Fumarylacetoacetase-like_C"/>
</dbReference>
<dbReference type="GO" id="GO:0046872">
    <property type="term" value="F:metal ion binding"/>
    <property type="evidence" value="ECO:0007669"/>
    <property type="project" value="UniProtKB-KW"/>
</dbReference>
<dbReference type="GO" id="GO:0016853">
    <property type="term" value="F:isomerase activity"/>
    <property type="evidence" value="ECO:0007669"/>
    <property type="project" value="UniProtKB-ARBA"/>
</dbReference>
<dbReference type="Pfam" id="PF01557">
    <property type="entry name" value="FAA_hydrolase"/>
    <property type="match status" value="1"/>
</dbReference>
<dbReference type="PANTHER" id="PTHR11820:SF7">
    <property type="entry name" value="ACYLPYRUVASE FAHD1, MITOCHONDRIAL"/>
    <property type="match status" value="1"/>
</dbReference>
<dbReference type="GO" id="GO:0018773">
    <property type="term" value="F:acetylpyruvate hydrolase activity"/>
    <property type="evidence" value="ECO:0007669"/>
    <property type="project" value="TreeGrafter"/>
</dbReference>
<organism evidence="4 5">
    <name type="scientific">Agathobaculum faecis</name>
    <dbReference type="NCBI Taxonomy" id="2763013"/>
    <lineage>
        <taxon>Bacteria</taxon>
        <taxon>Bacillati</taxon>
        <taxon>Bacillota</taxon>
        <taxon>Clostridia</taxon>
        <taxon>Eubacteriales</taxon>
        <taxon>Butyricicoccaceae</taxon>
        <taxon>Agathobaculum</taxon>
    </lineage>
</organism>
<comment type="caution">
    <text evidence="4">The sequence shown here is derived from an EMBL/GenBank/DDBJ whole genome shotgun (WGS) entry which is preliminary data.</text>
</comment>
<dbReference type="InterPro" id="IPR036663">
    <property type="entry name" value="Fumarylacetoacetase_C_sf"/>
</dbReference>
<dbReference type="PANTHER" id="PTHR11820">
    <property type="entry name" value="ACYLPYRUVASE"/>
    <property type="match status" value="1"/>
</dbReference>
<gene>
    <name evidence="4" type="ORF">H8S45_05870</name>
</gene>
<dbReference type="FunFam" id="3.90.850.10:FF:000002">
    <property type="entry name" value="2-hydroxyhepta-2,4-diene-1,7-dioate isomerase"/>
    <property type="match status" value="1"/>
</dbReference>
<comment type="similarity">
    <text evidence="1">Belongs to the FAH family.</text>
</comment>
<protein>
    <submittedName>
        <fullName evidence="4">Fumarylacetoacetate hydrolase family protein</fullName>
    </submittedName>
</protein>
<dbReference type="Gene3D" id="3.90.850.10">
    <property type="entry name" value="Fumarylacetoacetase-like, C-terminal domain"/>
    <property type="match status" value="1"/>
</dbReference>
<sequence length="297" mass="32146">MKLYTYQKDNDGVDRIGVGCTGWPGLLWPVEAFGLSFADMNDLIRRATPAQLSRMADAEQATEGAAVRLDSVRLRAPIPHPEQDVLCLGINYADHAVESARFHEDAFLVNRKKAVYFSKRTYEATGCGDPIPSYEGLVDSLDYEAELGVIIGRDCKNVSEAEAAQYIFGYTVVNDVSARNLQTAHNQWYFGKSLDGFTPMGPCILTADEVAFPPALAISSTVNGEKRQNSNTDHLIHSVAEIIAELTRGITLRAGTIIATGTPAGVGMGFTPPQFLKKGDVVTCEIEGIGALTNTVE</sequence>
<evidence type="ECO:0000313" key="4">
    <source>
        <dbReference type="EMBL" id="MBC5724983.1"/>
    </source>
</evidence>
<evidence type="ECO:0000313" key="5">
    <source>
        <dbReference type="Proteomes" id="UP000606499"/>
    </source>
</evidence>
<dbReference type="EMBL" id="JACOPL010000004">
    <property type="protein sequence ID" value="MBC5724983.1"/>
    <property type="molecule type" value="Genomic_DNA"/>
</dbReference>
<keyword evidence="4" id="KW-0378">Hydrolase</keyword>
<keyword evidence="5" id="KW-1185">Reference proteome</keyword>
<evidence type="ECO:0000256" key="2">
    <source>
        <dbReference type="ARBA" id="ARBA00022723"/>
    </source>
</evidence>
<dbReference type="RefSeq" id="WP_147573850.1">
    <property type="nucleotide sequence ID" value="NZ_JACOPL010000004.1"/>
</dbReference>
<name>A0A923LUM3_9FIRM</name>
<evidence type="ECO:0000256" key="1">
    <source>
        <dbReference type="ARBA" id="ARBA00010211"/>
    </source>
</evidence>
<reference evidence="4" key="1">
    <citation type="submission" date="2020-08" db="EMBL/GenBank/DDBJ databases">
        <title>Genome public.</title>
        <authorList>
            <person name="Liu C."/>
            <person name="Sun Q."/>
        </authorList>
    </citation>
    <scope>NUCLEOTIDE SEQUENCE</scope>
    <source>
        <strain evidence="4">NSJ-28</strain>
    </source>
</reference>
<accession>A0A923LUM3</accession>
<feature type="domain" description="Fumarylacetoacetase-like C-terminal" evidence="3">
    <location>
        <begin position="85"/>
        <end position="296"/>
    </location>
</feature>
<dbReference type="SUPFAM" id="SSF56529">
    <property type="entry name" value="FAH"/>
    <property type="match status" value="1"/>
</dbReference>
<dbReference type="Proteomes" id="UP000606499">
    <property type="component" value="Unassembled WGS sequence"/>
</dbReference>
<keyword evidence="2" id="KW-0479">Metal-binding</keyword>
<dbReference type="AlphaFoldDB" id="A0A923LUM3"/>